<evidence type="ECO:0000256" key="2">
    <source>
        <dbReference type="ARBA" id="ARBA00023125"/>
    </source>
</evidence>
<feature type="DNA-binding region" description="H-T-H motif" evidence="4">
    <location>
        <begin position="51"/>
        <end position="70"/>
    </location>
</feature>
<dbReference type="RefSeq" id="WP_097798378.1">
    <property type="nucleotide sequence ID" value="NZ_CP025570.1"/>
</dbReference>
<proteinExistence type="predicted"/>
<evidence type="ECO:0000313" key="7">
    <source>
        <dbReference type="EMBL" id="AZZ38819.1"/>
    </source>
</evidence>
<keyword evidence="2 4" id="KW-0238">DNA-binding</keyword>
<dbReference type="GO" id="GO:0003700">
    <property type="term" value="F:DNA-binding transcription factor activity"/>
    <property type="evidence" value="ECO:0007669"/>
    <property type="project" value="TreeGrafter"/>
</dbReference>
<evidence type="ECO:0000259" key="6">
    <source>
        <dbReference type="PROSITE" id="PS50977"/>
    </source>
</evidence>
<dbReference type="InterPro" id="IPR001647">
    <property type="entry name" value="HTH_TetR"/>
</dbReference>
<organism evidence="7 8">
    <name type="scientific">Acidipropionibacterium jensenii</name>
    <dbReference type="NCBI Taxonomy" id="1749"/>
    <lineage>
        <taxon>Bacteria</taxon>
        <taxon>Bacillati</taxon>
        <taxon>Actinomycetota</taxon>
        <taxon>Actinomycetes</taxon>
        <taxon>Propionibacteriales</taxon>
        <taxon>Propionibacteriaceae</taxon>
        <taxon>Acidipropionibacterium</taxon>
    </lineage>
</organism>
<dbReference type="PRINTS" id="PR00455">
    <property type="entry name" value="HTHTETR"/>
</dbReference>
<dbReference type="EMBL" id="CP025570">
    <property type="protein sequence ID" value="AZZ38819.1"/>
    <property type="molecule type" value="Genomic_DNA"/>
</dbReference>
<dbReference type="AlphaFoldDB" id="A0A3T0RY09"/>
<dbReference type="PANTHER" id="PTHR30055">
    <property type="entry name" value="HTH-TYPE TRANSCRIPTIONAL REGULATOR RUTR"/>
    <property type="match status" value="1"/>
</dbReference>
<reference evidence="8" key="1">
    <citation type="submission" date="2017-12" db="EMBL/GenBank/DDBJ databases">
        <title>Whole genome sequencing of Acidipropionibacterium jensenii strains JS279 and JS280.</title>
        <authorList>
            <person name="Deptula P."/>
            <person name="Laine P."/>
            <person name="Smolander O.-P."/>
            <person name="Paulin L."/>
            <person name="Auvinen P."/>
            <person name="Varmanen P."/>
        </authorList>
    </citation>
    <scope>NUCLEOTIDE SEQUENCE [LARGE SCALE GENOMIC DNA]</scope>
    <source>
        <strain evidence="8">JS280</strain>
    </source>
</reference>
<dbReference type="PROSITE" id="PS50977">
    <property type="entry name" value="HTH_TETR_2"/>
    <property type="match status" value="1"/>
</dbReference>
<dbReference type="GO" id="GO:0000976">
    <property type="term" value="F:transcription cis-regulatory region binding"/>
    <property type="evidence" value="ECO:0007669"/>
    <property type="project" value="TreeGrafter"/>
</dbReference>
<dbReference type="InterPro" id="IPR009057">
    <property type="entry name" value="Homeodomain-like_sf"/>
</dbReference>
<evidence type="ECO:0000256" key="4">
    <source>
        <dbReference type="PROSITE-ProRule" id="PRU00335"/>
    </source>
</evidence>
<evidence type="ECO:0000313" key="8">
    <source>
        <dbReference type="Proteomes" id="UP000285875"/>
    </source>
</evidence>
<evidence type="ECO:0000256" key="3">
    <source>
        <dbReference type="ARBA" id="ARBA00023163"/>
    </source>
</evidence>
<feature type="domain" description="HTH tetR-type" evidence="6">
    <location>
        <begin position="28"/>
        <end position="88"/>
    </location>
</feature>
<evidence type="ECO:0000256" key="1">
    <source>
        <dbReference type="ARBA" id="ARBA00023015"/>
    </source>
</evidence>
<keyword evidence="3" id="KW-0804">Transcription</keyword>
<accession>A0A3T0RY09</accession>
<dbReference type="Pfam" id="PF00440">
    <property type="entry name" value="TetR_N"/>
    <property type="match status" value="1"/>
</dbReference>
<name>A0A3T0RY09_9ACTN</name>
<evidence type="ECO:0000256" key="5">
    <source>
        <dbReference type="SAM" id="MobiDB-lite"/>
    </source>
</evidence>
<dbReference type="InterPro" id="IPR050109">
    <property type="entry name" value="HTH-type_TetR-like_transc_reg"/>
</dbReference>
<dbReference type="Gene3D" id="1.10.357.10">
    <property type="entry name" value="Tetracycline Repressor, domain 2"/>
    <property type="match status" value="1"/>
</dbReference>
<gene>
    <name evidence="7" type="ORF">C0Z10_02620</name>
</gene>
<dbReference type="PANTHER" id="PTHR30055:SF234">
    <property type="entry name" value="HTH-TYPE TRANSCRIPTIONAL REGULATOR BETI"/>
    <property type="match status" value="1"/>
</dbReference>
<keyword evidence="1" id="KW-0805">Transcription regulation</keyword>
<protein>
    <submittedName>
        <fullName evidence="7">TetR/AcrR family transcriptional regulator</fullName>
    </submittedName>
</protein>
<sequence>MTTGGDVPVEPQSGQESHALTRSPGRRGATAQSILDAATHLFATRGVSATSVDDIALASGSAKGSVYYNFTSKAGLVEALMDEHAARVSDSIRDASRGLTGAALQRAVVATLLADMHEHPDSARVLASEVFRTDRSWRESVSSWRTALMGPLDAIESGSSAEETGSVVSKESPDSRIGAAAIVGATLIAGLEWLIFHPDLPLDRVEDHIFRTLGLNSLPPTE</sequence>
<dbReference type="SUPFAM" id="SSF46689">
    <property type="entry name" value="Homeodomain-like"/>
    <property type="match status" value="1"/>
</dbReference>
<feature type="region of interest" description="Disordered" evidence="5">
    <location>
        <begin position="1"/>
        <end position="30"/>
    </location>
</feature>
<dbReference type="KEGG" id="aji:C0Z10_02620"/>
<dbReference type="Proteomes" id="UP000285875">
    <property type="component" value="Chromosome"/>
</dbReference>